<evidence type="ECO:0000313" key="1">
    <source>
        <dbReference type="EMBL" id="KAK4015231.1"/>
    </source>
</evidence>
<organism evidence="1 2">
    <name type="scientific">Daphnia magna</name>
    <dbReference type="NCBI Taxonomy" id="35525"/>
    <lineage>
        <taxon>Eukaryota</taxon>
        <taxon>Metazoa</taxon>
        <taxon>Ecdysozoa</taxon>
        <taxon>Arthropoda</taxon>
        <taxon>Crustacea</taxon>
        <taxon>Branchiopoda</taxon>
        <taxon>Diplostraca</taxon>
        <taxon>Cladocera</taxon>
        <taxon>Anomopoda</taxon>
        <taxon>Daphniidae</taxon>
        <taxon>Daphnia</taxon>
    </lineage>
</organism>
<accession>A0ABQ9ZQM7</accession>
<keyword evidence="2" id="KW-1185">Reference proteome</keyword>
<reference evidence="1 2" key="1">
    <citation type="journal article" date="2023" name="Nucleic Acids Res.">
        <title>The hologenome of Daphnia magna reveals possible DNA methylation and microbiome-mediated evolution of the host genome.</title>
        <authorList>
            <person name="Chaturvedi A."/>
            <person name="Li X."/>
            <person name="Dhandapani V."/>
            <person name="Marshall H."/>
            <person name="Kissane S."/>
            <person name="Cuenca-Cambronero M."/>
            <person name="Asole G."/>
            <person name="Calvet F."/>
            <person name="Ruiz-Romero M."/>
            <person name="Marangio P."/>
            <person name="Guigo R."/>
            <person name="Rago D."/>
            <person name="Mirbahai L."/>
            <person name="Eastwood N."/>
            <person name="Colbourne J.K."/>
            <person name="Zhou J."/>
            <person name="Mallon E."/>
            <person name="Orsini L."/>
        </authorList>
    </citation>
    <scope>NUCLEOTIDE SEQUENCE [LARGE SCALE GENOMIC DNA]</scope>
    <source>
        <strain evidence="1">LRV0_1</strain>
    </source>
</reference>
<name>A0ABQ9ZQM7_9CRUS</name>
<dbReference type="EMBL" id="JAOYFB010000005">
    <property type="protein sequence ID" value="KAK4015231.1"/>
    <property type="molecule type" value="Genomic_DNA"/>
</dbReference>
<protein>
    <submittedName>
        <fullName evidence="1">Uncharacterized protein</fullName>
    </submittedName>
</protein>
<dbReference type="Proteomes" id="UP001234178">
    <property type="component" value="Unassembled WGS sequence"/>
</dbReference>
<evidence type="ECO:0000313" key="2">
    <source>
        <dbReference type="Proteomes" id="UP001234178"/>
    </source>
</evidence>
<proteinExistence type="predicted"/>
<sequence length="79" mass="9134">MYSTSDPDICRTSDGLPCVMWEVSGKVMSFKLKDPWFNTRGDSMNESCYFSRKLFERAREDKYRRSEFSLGNSASDLGL</sequence>
<comment type="caution">
    <text evidence="1">The sequence shown here is derived from an EMBL/GenBank/DDBJ whole genome shotgun (WGS) entry which is preliminary data.</text>
</comment>
<gene>
    <name evidence="1" type="ORF">OUZ56_030216</name>
</gene>